<dbReference type="AlphaFoldDB" id="A0A6G1S9J1"/>
<keyword evidence="2" id="KW-0675">Receptor</keyword>
<feature type="compositionally biased region" description="Polar residues" evidence="1">
    <location>
        <begin position="38"/>
        <end position="53"/>
    </location>
</feature>
<feature type="compositionally biased region" description="Gly residues" evidence="1">
    <location>
        <begin position="282"/>
        <end position="291"/>
    </location>
</feature>
<feature type="compositionally biased region" description="Polar residues" evidence="1">
    <location>
        <begin position="232"/>
        <end position="242"/>
    </location>
</feature>
<organism evidence="2">
    <name type="scientific">Aceria tosichella</name>
    <name type="common">wheat curl mite</name>
    <dbReference type="NCBI Taxonomy" id="561515"/>
    <lineage>
        <taxon>Eukaryota</taxon>
        <taxon>Metazoa</taxon>
        <taxon>Ecdysozoa</taxon>
        <taxon>Arthropoda</taxon>
        <taxon>Chelicerata</taxon>
        <taxon>Arachnida</taxon>
        <taxon>Acari</taxon>
        <taxon>Acariformes</taxon>
        <taxon>Trombidiformes</taxon>
        <taxon>Prostigmata</taxon>
        <taxon>Eupodina</taxon>
        <taxon>Eriophyoidea</taxon>
        <taxon>Eriophyidae</taxon>
        <taxon>Eriophyinae</taxon>
        <taxon>Aceriini</taxon>
        <taxon>Aceria</taxon>
    </lineage>
</organism>
<accession>A0A6G1S9J1</accession>
<feature type="region of interest" description="Disordered" evidence="1">
    <location>
        <begin position="232"/>
        <end position="291"/>
    </location>
</feature>
<reference evidence="2" key="1">
    <citation type="submission" date="2018-10" db="EMBL/GenBank/DDBJ databases">
        <title>Transcriptome assembly of Aceria tosichella (Wheat curl mite) Type 2.</title>
        <authorList>
            <person name="Scully E.D."/>
            <person name="Geib S.M."/>
            <person name="Palmer N.A."/>
            <person name="Gupta A.K."/>
            <person name="Sarath G."/>
            <person name="Tatineni S."/>
        </authorList>
    </citation>
    <scope>NUCLEOTIDE SEQUENCE</scope>
    <source>
        <strain evidence="2">LincolnNE</strain>
    </source>
</reference>
<feature type="region of interest" description="Disordered" evidence="1">
    <location>
        <begin position="21"/>
        <end position="53"/>
    </location>
</feature>
<sequence length="291" mass="31966">MENINQATSAQLIDTTTSSLATATTTNPELPGADNLKLGSTTSSGSHLEQQQSLVKQKEAELKEMQNQIESYNQMVTQLFSQREMAVKRLSDMDIQIQELNRLLEAERISVEAKDRELKSKRTKLQALKSEEDELTSKLKSTKQELSVTTDNLSNIQTNEAQIQAKLAELKQFLATTNSTLDDIEKAITYKDTIKLSALCDQPLKPPSPLTTNTLLTNGVKIQDSISAGMTTIQDPFGQDQNVDPFADNDPFASEDNLFGFDGHERPFQIPEDDPFAPPPQGGGGGNSSGF</sequence>
<evidence type="ECO:0000256" key="1">
    <source>
        <dbReference type="SAM" id="MobiDB-lite"/>
    </source>
</evidence>
<evidence type="ECO:0000313" key="2">
    <source>
        <dbReference type="EMBL" id="MDE46837.1"/>
    </source>
</evidence>
<proteinExistence type="predicted"/>
<protein>
    <submittedName>
        <fullName evidence="2">Epidermal growth factor receptor substrate 15-like 1</fullName>
    </submittedName>
</protein>
<gene>
    <name evidence="2" type="primary">Eps15l1</name>
    <name evidence="2" type="ORF">g.15934</name>
</gene>
<dbReference type="EMBL" id="GGYP01002066">
    <property type="protein sequence ID" value="MDE46837.1"/>
    <property type="molecule type" value="Transcribed_RNA"/>
</dbReference>
<name>A0A6G1S9J1_9ACAR</name>